<reference evidence="1 2" key="1">
    <citation type="journal article" date="2022" name="Nat. Ecol. Evol.">
        <title>A masculinizing supergene underlies an exaggerated male reproductive morph in a spider.</title>
        <authorList>
            <person name="Hendrickx F."/>
            <person name="De Corte Z."/>
            <person name="Sonet G."/>
            <person name="Van Belleghem S.M."/>
            <person name="Kostlbacher S."/>
            <person name="Vangestel C."/>
        </authorList>
    </citation>
    <scope>NUCLEOTIDE SEQUENCE [LARGE SCALE GENOMIC DNA]</scope>
    <source>
        <strain evidence="1">W744_W776</strain>
    </source>
</reference>
<proteinExistence type="predicted"/>
<evidence type="ECO:0000313" key="1">
    <source>
        <dbReference type="EMBL" id="KAG8202017.1"/>
    </source>
</evidence>
<organism evidence="1 2">
    <name type="scientific">Oedothorax gibbosus</name>
    <dbReference type="NCBI Taxonomy" id="931172"/>
    <lineage>
        <taxon>Eukaryota</taxon>
        <taxon>Metazoa</taxon>
        <taxon>Ecdysozoa</taxon>
        <taxon>Arthropoda</taxon>
        <taxon>Chelicerata</taxon>
        <taxon>Arachnida</taxon>
        <taxon>Araneae</taxon>
        <taxon>Araneomorphae</taxon>
        <taxon>Entelegynae</taxon>
        <taxon>Araneoidea</taxon>
        <taxon>Linyphiidae</taxon>
        <taxon>Erigoninae</taxon>
        <taxon>Oedothorax</taxon>
    </lineage>
</organism>
<dbReference type="Proteomes" id="UP000827092">
    <property type="component" value="Unassembled WGS sequence"/>
</dbReference>
<name>A0AAV6VYB7_9ARAC</name>
<evidence type="ECO:0000313" key="2">
    <source>
        <dbReference type="Proteomes" id="UP000827092"/>
    </source>
</evidence>
<comment type="caution">
    <text evidence="1">The sequence shown here is derived from an EMBL/GenBank/DDBJ whole genome shotgun (WGS) entry which is preliminary data.</text>
</comment>
<accession>A0AAV6VYB7</accession>
<protein>
    <submittedName>
        <fullName evidence="1">Uncharacterized protein</fullName>
    </submittedName>
</protein>
<keyword evidence="2" id="KW-1185">Reference proteome</keyword>
<dbReference type="AlphaFoldDB" id="A0AAV6VYB7"/>
<sequence length="96" mass="11028">MSFSSNKGPPPLSFHYFLCRRSNFDQSYFHRVNSQYAPVITSPPQELKFYNSASVSLQFCLSLVHLGYYNGFSKSSAFELFRYNRLTASPTLPVLQ</sequence>
<gene>
    <name evidence="1" type="ORF">JTE90_010388</name>
</gene>
<dbReference type="EMBL" id="JAFNEN010000001">
    <property type="protein sequence ID" value="KAG8202017.1"/>
    <property type="molecule type" value="Genomic_DNA"/>
</dbReference>